<dbReference type="Proteomes" id="UP000688137">
    <property type="component" value="Unassembled WGS sequence"/>
</dbReference>
<accession>A0A8S1KRB3</accession>
<keyword evidence="2" id="KW-1185">Reference proteome</keyword>
<evidence type="ECO:0000313" key="1">
    <source>
        <dbReference type="EMBL" id="CAD8055762.1"/>
    </source>
</evidence>
<dbReference type="AlphaFoldDB" id="A0A8S1KRB3"/>
<dbReference type="EMBL" id="CAJJDM010000021">
    <property type="protein sequence ID" value="CAD8055762.1"/>
    <property type="molecule type" value="Genomic_DNA"/>
</dbReference>
<gene>
    <name evidence="1" type="ORF">PPRIM_AZ9-3.1.T0230344</name>
</gene>
<organism evidence="1 2">
    <name type="scientific">Paramecium primaurelia</name>
    <dbReference type="NCBI Taxonomy" id="5886"/>
    <lineage>
        <taxon>Eukaryota</taxon>
        <taxon>Sar</taxon>
        <taxon>Alveolata</taxon>
        <taxon>Ciliophora</taxon>
        <taxon>Intramacronucleata</taxon>
        <taxon>Oligohymenophorea</taxon>
        <taxon>Peniculida</taxon>
        <taxon>Parameciidae</taxon>
        <taxon>Paramecium</taxon>
    </lineage>
</organism>
<proteinExistence type="predicted"/>
<evidence type="ECO:0000313" key="2">
    <source>
        <dbReference type="Proteomes" id="UP000688137"/>
    </source>
</evidence>
<sequence>MLQIGRILPNTIIKQGLIQNSILLLHLIIQSKNFFHKLTSQSQQIFTYSKTKKNVTVLFISDGQEDCYRELIEQTRPSVENINFICIAVGNQFPTFISMNLREMYHYGDNSIPPLFLVDRISIQNLISNYSFLPQVSATKFMKRQTSIKILPCYQFPCDQMTEIVQPNSWVTSYSDELVTENGKLEKIEVKGQQRKLKQAFLERVQGQQQAFNQILQKLRFLTSSQTLQELDEATAAQRLKIGTQIGRYYVKL</sequence>
<reference evidence="1" key="1">
    <citation type="submission" date="2021-01" db="EMBL/GenBank/DDBJ databases">
        <authorList>
            <consortium name="Genoscope - CEA"/>
            <person name="William W."/>
        </authorList>
    </citation>
    <scope>NUCLEOTIDE SEQUENCE</scope>
</reference>
<protein>
    <submittedName>
        <fullName evidence="1">Uncharacterized protein</fullName>
    </submittedName>
</protein>
<comment type="caution">
    <text evidence="1">The sequence shown here is derived from an EMBL/GenBank/DDBJ whole genome shotgun (WGS) entry which is preliminary data.</text>
</comment>
<name>A0A8S1KRB3_PARPR</name>